<keyword evidence="2" id="KW-1185">Reference proteome</keyword>
<proteinExistence type="predicted"/>
<evidence type="ECO:0000313" key="1">
    <source>
        <dbReference type="EMBL" id="KAI8529504.1"/>
    </source>
</evidence>
<evidence type="ECO:0000313" key="2">
    <source>
        <dbReference type="Proteomes" id="UP001062846"/>
    </source>
</evidence>
<gene>
    <name evidence="1" type="ORF">RHMOL_Rhmol12G0229600</name>
</gene>
<sequence>MGVDNIMVGAMGGRSVILTCNNKRWKISSKSIAYEGGSLKLNHGRVKQLALKDLFGCVAMDFLLMVGATIRLKL</sequence>
<organism evidence="1 2">
    <name type="scientific">Rhododendron molle</name>
    <name type="common">Chinese azalea</name>
    <name type="synonym">Azalea mollis</name>
    <dbReference type="NCBI Taxonomy" id="49168"/>
    <lineage>
        <taxon>Eukaryota</taxon>
        <taxon>Viridiplantae</taxon>
        <taxon>Streptophyta</taxon>
        <taxon>Embryophyta</taxon>
        <taxon>Tracheophyta</taxon>
        <taxon>Spermatophyta</taxon>
        <taxon>Magnoliopsida</taxon>
        <taxon>eudicotyledons</taxon>
        <taxon>Gunneridae</taxon>
        <taxon>Pentapetalae</taxon>
        <taxon>asterids</taxon>
        <taxon>Ericales</taxon>
        <taxon>Ericaceae</taxon>
        <taxon>Ericoideae</taxon>
        <taxon>Rhodoreae</taxon>
        <taxon>Rhododendron</taxon>
    </lineage>
</organism>
<reference evidence="1" key="1">
    <citation type="submission" date="2022-02" db="EMBL/GenBank/DDBJ databases">
        <title>Plant Genome Project.</title>
        <authorList>
            <person name="Zhang R.-G."/>
        </authorList>
    </citation>
    <scope>NUCLEOTIDE SEQUENCE</scope>
    <source>
        <strain evidence="1">AT1</strain>
    </source>
</reference>
<comment type="caution">
    <text evidence="1">The sequence shown here is derived from an EMBL/GenBank/DDBJ whole genome shotgun (WGS) entry which is preliminary data.</text>
</comment>
<protein>
    <submittedName>
        <fullName evidence="1">Uncharacterized protein</fullName>
    </submittedName>
</protein>
<dbReference type="Proteomes" id="UP001062846">
    <property type="component" value="Chromosome 12"/>
</dbReference>
<name>A0ACC0LMB9_RHOML</name>
<accession>A0ACC0LMB9</accession>
<dbReference type="EMBL" id="CM046399">
    <property type="protein sequence ID" value="KAI8529504.1"/>
    <property type="molecule type" value="Genomic_DNA"/>
</dbReference>